<dbReference type="Proteomes" id="UP001519460">
    <property type="component" value="Unassembled WGS sequence"/>
</dbReference>
<evidence type="ECO:0000259" key="4">
    <source>
        <dbReference type="PROSITE" id="PS50853"/>
    </source>
</evidence>
<proteinExistence type="predicted"/>
<sequence>MLALTLLLGVCSGRDVSAVMGALTFLLWSLMLWTGFLGIPMNRVEAAKCRAVAADIVFLLDASDTMGEGGFNNIKHFLATFVRTIEDKIDPRKVRMAAVTFSGVPELQFSLSDCPFADDLVGHRWLRPPGSRILEGCFGNIRYIGGERGDPTLVLRKTGEVFTKARPGVPRIAVFISERLPNDTYATRLEGLRLESAGVRVLPLEVRNPSEAPETTLGNWVEILTAGIATPFSPEVLWKKVARVMCQSSLYVYDAMGDEEKSPISIYTPKIVGKRTRAKRELWGSGDCKDGAVYKFTAPARATCRTVTWKGPSSSDASLSGGKPGDCFKEGNTIIKYEGNSGWLFSGWWADKDCSFTIRVAELCSWINNHCWPGDCGNNLPQNCVCRSGFKRKAGLSSRCDLDTPPNLEACRVSVTDSQGTSTNSSNTGTKTDCDSQRDEFVKTLPERLRFAITADMDMGMDLGTKPYYVAKSSVGVVGARITLIKVSVAGAETAVRQEILDGVSYCQQNVSDTNPLSAGTQHICEGELNLTQLALSDGESLCAYMEAFSGGYYDLQTSDGTSKGRFTFQRVSKKKRVCFTYDMSAPLHCSDGGLNCQSEPLQLSTRLTRTPEVNVQVEGWFDPPPSAGKETLASQITAYFLKVHNATANNDSITVQPGAVTELTKTWNAADPNTGGPYDVIVKLPENEKARLYAIILEVHDHAENVAYARRLILYDNSSYLQFNDSASLTVVTAEPSSGLRWQTNLSSDICVDWRNRFYNNEMYHHNFLLPVNPDTGLDIRGKYDQQTGLLPVSGTDNFHGIIKFELTWSLDDGPRSPLSLVTDVQAQTACISESLADGQTYDIWIRATDIMDNVKEDTVRVSIDHTAPNVNIEGLRGRFGRDGLYVHNNNDLSTMVLLVDAEDPHSGIKTLMWRMGRQELSDDVGGGAVGVQRLVNATDCDEESNCYCPYVGVCEIHQYLFTFTNLVHDNSHLGQHHRDYYITATAFNHAGLQSRQMIEILVDESPPTVGVVLEGLSDDDQAEMDFTSSDVVHVRWHGFLDHESGILLYRVVLADRCLTINETEEVHNATEVENEQVASVKVPTEGHYVTNVVAYNGAMEPSGVACSDGITYDTTPPALVNVSITHARTGQEVACTQPDQPWLVNTNMTRVRLARTSDCLNLCSQNPTAEDVGHLPISSNHTIDNETSSEYCRTLPKMTEDSHIALPSDYLKLTWAAVDAESEMEEYHVGMGRDRTTASAPDLLPFTPTHGHHSYHARHSGLGHGAVFFIFLRALSKAGLHVQLTLGPVIIDETPPDVTKPLTATVDGDFLAVSWMEDAFVDAEQPDGDNFDITFRIGYESNFVTPFLSTSNAYHATWHQFDGCVRYPISALYDHDTESGRLFFFQLHVTNVAGHVISVNSSAVRLPAHFPPSHAVIIDVIKTESNISNNETSPASGAFAEILQDVDVILQREEVCVAWHGLYHKDEVDVEVGIGTTPSQDDLISFLPVENKTPACMKTSSLPIYTKLFSVVRATSAGGSTVFASDGFYTIPPADPDNALWVFTGKGCTTADIVLSEMLSPQTDTVDFIAMGQVSIHTGDILFVRFAPFVQHVLFSDAVLLRTTLTGYQVIARSSQLRATLPVPLATNTTVEVLACLNDAAILPILHNHVSVTWELTGPWEHFAKRLKVQFTDDTCSHASQKNGTHKHQLCLIDETMVSATVRETKLNAQNLLQDHKYTATVAVCFDDSCLPAVKSAPVTFAAAQETPVITRATILSQSSQDIEVEVNAELFSCPSTAAPCIFRWAVTRDEYGAVPIMDWHIGETTTSSTAEVHQSVNYTGVGHGRLYVCLQPVFPWRADSPACHKLVRPANINKVDPFHVIEIPHTTLRQTDFGEYLYSHQLGSKLHELYDLDLDFARSDVMLSAVLTYSFGRNVTWFLMTTPHIPTDSVCEEDPTCVTSLSDQKGTVTFPKAESTLQDGNVYFICARLSSRPDDLQNHGDPDDTTSDVCGDGVVIDDTPPVGGSVAIRNANSGYLADNSHVVVTWEGFSDVETRVSQLPNEITLNYSVALGSYRGGEDLSRFVSVGQRTTWTFQHLNIATGVTGFATVKAEDRVGHVTEVLSEPVIIDNTPPTAGHVMVGAITRENFVPGPELPVRWEGVEDRESGITVMEIAVSTEGGRDDVIPFEYCHGNTAELTDTSALVDGHSYVVLLKIINGAGLTTLTSSEPFIVDSSPPGSGRVWNSAPSTSDHGTYSSDVGVYRVYWAGFSDPHSGLDYYRVGLGSQPGHTDIHPFVYVGQQTSFTWKRDFEQGKKYFVAVEACNKAGLCRVTSSSSMTFDDSPPTPGHVTVGFDGHHSKYHGHNSSVPVQWTGFSDPQTGIQEFWWCAGTTPDGCDVMPVTQTFQSRATIKAGLTLPVATPFYVTVRARNPAGLDTISVSDSFAVDPTPPQTVVSPHFLSPRDNRAADSQWDRSVLRLAWHFVDPDSSVVSHTINIRSHVTGRLVVDPLVVGADTELTLTLDKDHLLLDGDSHWAAVSACNAAGLCTTSISDLLLVDSTPAVVGTFLSPLAWTTSQDSSGTRVLLDAAWHRFADAESGIAAYYIMASRKYNGEELTNGQVKIEHDNTISTQRHTLPLNEDLEPGDVVYLTMWAENTLGLHSRMLRMTFDVLHDNDHGTSGSLVHVRHSCAVAYCTNECTCGHDGHCDAATTCRDIQVDDPTLEGFQVSPYVGLSAGPQTFTTSAKCLEGHWEVSDPTLLSTVSRFEWSFSLVNASAGEGIFVKEAVWHDVGRNTSAIHCMPGKRTLGSGLEYILHVRAWLSSEVRVTFLSQPVVVDHTPPQVRRGRAVLDSDVTCSADVDYVTTEPTVTACWDGVFLDPESQITQYEVWLGTSSHADDHIRKLPMGLSTSWSFPTAGLEQGTRYYVTVRAVNGAGLMTTTVSDGVTVDVTPPVAGVVFAAHRYTHRPAQTSITTLPASWHGFQDAHSGVTSYYATLYDVTENKTSIMTFRHVGVETEYTFNGLDLQHSHRYKVVVKARDKAGLESEPVESRAILVDVTPPEGVACSHYVHLEEKPLLYTRTSSLVHDSYSADFSVASFGSHELFKIEILGSNMQRGAFGHTTKEELKMPVRFKYLQSGIAEAEHVFMTNDDRDEIINVEVHATPGSHIQARLFGCNDTTAAEEDSVTVRQLSPYTLSVSARIRDTESGIRSLMVGLGTTAGGLQVQPFTPVGHSGHALLHVQLQHGLPVYATVLAENYAGQWSRFISRPVTMDRTPPEVREVNATLRYEGEGQGDDEEVWVEARWTAEDPESNVVSCTCSLDGHPSIQDPVQKTSTVNPGFCEWQLHQPQHESSVRVTVSCVNEVQIHATDTSDRSMVLLRAPVVEQAVVVSLSNNALSSPYDQSNTGVRSTNSSVEFCWHGVNDPTITEVQYRFQHESLPLSEWSPVDIHKTSVILERGADKMPTGNLTAQVRAFNARQMTSETVSTTVWLDDRKPSLTGQRVYAQLKDKNLHLNWNGVFEFDRHVTFVVYAGTQQGYGDVINHVVTKETSLTVPCTKSFS</sequence>
<dbReference type="SUPFAM" id="SSF53300">
    <property type="entry name" value="vWA-like"/>
    <property type="match status" value="1"/>
</dbReference>
<reference evidence="5 6" key="1">
    <citation type="journal article" date="2023" name="Sci. Data">
        <title>Genome assembly of the Korean intertidal mud-creeper Batillaria attramentaria.</title>
        <authorList>
            <person name="Patra A.K."/>
            <person name="Ho P.T."/>
            <person name="Jun S."/>
            <person name="Lee S.J."/>
            <person name="Kim Y."/>
            <person name="Won Y.J."/>
        </authorList>
    </citation>
    <scope>NUCLEOTIDE SEQUENCE [LARGE SCALE GENOMIC DNA]</scope>
    <source>
        <strain evidence="5">Wonlab-2016</strain>
    </source>
</reference>
<feature type="domain" description="VWFA" evidence="3">
    <location>
        <begin position="55"/>
        <end position="217"/>
    </location>
</feature>
<dbReference type="InterPro" id="IPR002035">
    <property type="entry name" value="VWF_A"/>
</dbReference>
<organism evidence="5 6">
    <name type="scientific">Batillaria attramentaria</name>
    <dbReference type="NCBI Taxonomy" id="370345"/>
    <lineage>
        <taxon>Eukaryota</taxon>
        <taxon>Metazoa</taxon>
        <taxon>Spiralia</taxon>
        <taxon>Lophotrochozoa</taxon>
        <taxon>Mollusca</taxon>
        <taxon>Gastropoda</taxon>
        <taxon>Caenogastropoda</taxon>
        <taxon>Sorbeoconcha</taxon>
        <taxon>Cerithioidea</taxon>
        <taxon>Batillariidae</taxon>
        <taxon>Batillaria</taxon>
    </lineage>
</organism>
<dbReference type="InterPro" id="IPR013783">
    <property type="entry name" value="Ig-like_fold"/>
</dbReference>
<evidence type="ECO:0008006" key="7">
    <source>
        <dbReference type="Google" id="ProtNLM"/>
    </source>
</evidence>
<name>A0ABD0LCB1_9CAEN</name>
<dbReference type="CDD" id="cd00063">
    <property type="entry name" value="FN3"/>
    <property type="match status" value="1"/>
</dbReference>
<protein>
    <recommendedName>
        <fullName evidence="7">VWFA domain-containing protein</fullName>
    </recommendedName>
</protein>
<dbReference type="Pfam" id="PF00092">
    <property type="entry name" value="VWA"/>
    <property type="match status" value="1"/>
</dbReference>
<dbReference type="GO" id="GO:0005576">
    <property type="term" value="C:extracellular region"/>
    <property type="evidence" value="ECO:0007669"/>
    <property type="project" value="UniProtKB-SubCell"/>
</dbReference>
<dbReference type="PANTHER" id="PTHR16897:SF2">
    <property type="entry name" value="OS03G0226600 PROTEIN"/>
    <property type="match status" value="1"/>
</dbReference>
<feature type="non-terminal residue" evidence="5">
    <location>
        <position position="3545"/>
    </location>
</feature>
<evidence type="ECO:0000259" key="3">
    <source>
        <dbReference type="PROSITE" id="PS50234"/>
    </source>
</evidence>
<evidence type="ECO:0000313" key="6">
    <source>
        <dbReference type="Proteomes" id="UP001519460"/>
    </source>
</evidence>
<dbReference type="EMBL" id="JACVVK020000064">
    <property type="protein sequence ID" value="KAK7496756.1"/>
    <property type="molecule type" value="Genomic_DNA"/>
</dbReference>
<dbReference type="InterPro" id="IPR003961">
    <property type="entry name" value="FN3_dom"/>
</dbReference>
<dbReference type="PROSITE" id="PS50234">
    <property type="entry name" value="VWFA"/>
    <property type="match status" value="1"/>
</dbReference>
<dbReference type="InterPro" id="IPR036465">
    <property type="entry name" value="vWFA_dom_sf"/>
</dbReference>
<gene>
    <name evidence="5" type="ORF">BaRGS_00011965</name>
</gene>
<evidence type="ECO:0000313" key="5">
    <source>
        <dbReference type="EMBL" id="KAK7496756.1"/>
    </source>
</evidence>
<dbReference type="Gene3D" id="3.40.50.410">
    <property type="entry name" value="von Willebrand factor, type A domain"/>
    <property type="match status" value="1"/>
</dbReference>
<keyword evidence="6" id="KW-1185">Reference proteome</keyword>
<feature type="region of interest" description="Disordered" evidence="2">
    <location>
        <begin position="415"/>
        <end position="437"/>
    </location>
</feature>
<dbReference type="Gene3D" id="2.60.40.10">
    <property type="entry name" value="Immunoglobulins"/>
    <property type="match status" value="1"/>
</dbReference>
<evidence type="ECO:0000256" key="1">
    <source>
        <dbReference type="ARBA" id="ARBA00004239"/>
    </source>
</evidence>
<dbReference type="PROSITE" id="PS50853">
    <property type="entry name" value="FN3"/>
    <property type="match status" value="2"/>
</dbReference>
<evidence type="ECO:0000256" key="2">
    <source>
        <dbReference type="SAM" id="MobiDB-lite"/>
    </source>
</evidence>
<comment type="caution">
    <text evidence="5">The sequence shown here is derived from an EMBL/GenBank/DDBJ whole genome shotgun (WGS) entry which is preliminary data.</text>
</comment>
<comment type="subcellular location">
    <subcellularLocation>
        <location evidence="1">Secreted</location>
        <location evidence="1">Extracellular space</location>
    </subcellularLocation>
</comment>
<dbReference type="InterPro" id="IPR036116">
    <property type="entry name" value="FN3_sf"/>
</dbReference>
<dbReference type="CDD" id="cd01450">
    <property type="entry name" value="vWFA_subfamily_ECM"/>
    <property type="match status" value="1"/>
</dbReference>
<dbReference type="SUPFAM" id="SSF49265">
    <property type="entry name" value="Fibronectin type III"/>
    <property type="match status" value="2"/>
</dbReference>
<dbReference type="SMART" id="SM00327">
    <property type="entry name" value="VWA"/>
    <property type="match status" value="1"/>
</dbReference>
<accession>A0ABD0LCB1</accession>
<dbReference type="PANTHER" id="PTHR16897">
    <property type="entry name" value="OS10G0105400 PROTEIN"/>
    <property type="match status" value="1"/>
</dbReference>
<feature type="domain" description="Fibronectin type-III" evidence="4">
    <location>
        <begin position="2832"/>
        <end position="2936"/>
    </location>
</feature>
<feature type="domain" description="Fibronectin type-III" evidence="4">
    <location>
        <begin position="2229"/>
        <end position="2328"/>
    </location>
</feature>
<feature type="compositionally biased region" description="Low complexity" evidence="2">
    <location>
        <begin position="416"/>
        <end position="431"/>
    </location>
</feature>